<name>A0A855Y5H6_9BACL</name>
<keyword evidence="1" id="KW-1133">Transmembrane helix</keyword>
<evidence type="ECO:0000313" key="3">
    <source>
        <dbReference type="Proteomes" id="UP000247078"/>
    </source>
</evidence>
<feature type="transmembrane region" description="Helical" evidence="1">
    <location>
        <begin position="31"/>
        <end position="53"/>
    </location>
</feature>
<sequence>MSTFSIIVGLIIGVALFIILNRVLSITFAGFYGLIVVFGICVMLGIGIAEWGLSFAKNHYIWTALIIVVIGIITVGARKGNR</sequence>
<dbReference type="Proteomes" id="UP000247078">
    <property type="component" value="Unassembled WGS sequence"/>
</dbReference>
<protein>
    <submittedName>
        <fullName evidence="2">Uncharacterized protein</fullName>
    </submittedName>
</protein>
<evidence type="ECO:0000313" key="2">
    <source>
        <dbReference type="EMBL" id="PWW37881.1"/>
    </source>
</evidence>
<keyword evidence="1" id="KW-0472">Membrane</keyword>
<feature type="transmembrane region" description="Helical" evidence="1">
    <location>
        <begin position="59"/>
        <end position="77"/>
    </location>
</feature>
<keyword evidence="1" id="KW-0812">Transmembrane</keyword>
<organism evidence="2 3">
    <name type="scientific">Paenibacillus pabuli</name>
    <dbReference type="NCBI Taxonomy" id="1472"/>
    <lineage>
        <taxon>Bacteria</taxon>
        <taxon>Bacillati</taxon>
        <taxon>Bacillota</taxon>
        <taxon>Bacilli</taxon>
        <taxon>Bacillales</taxon>
        <taxon>Paenibacillaceae</taxon>
        <taxon>Paenibacillus</taxon>
    </lineage>
</organism>
<accession>A0A855Y5H6</accession>
<gene>
    <name evidence="2" type="ORF">DET56_10874</name>
</gene>
<dbReference type="RefSeq" id="WP_110000371.1">
    <property type="nucleotide sequence ID" value="NZ_QGTZ01000008.1"/>
</dbReference>
<comment type="caution">
    <text evidence="2">The sequence shown here is derived from an EMBL/GenBank/DDBJ whole genome shotgun (WGS) entry which is preliminary data.</text>
</comment>
<reference evidence="2 3" key="1">
    <citation type="submission" date="2018-05" db="EMBL/GenBank/DDBJ databases">
        <title>Freshwater and sediment microbial communities from various areas in North America, analyzing microbe dynamics in response to fracking.</title>
        <authorList>
            <person name="Lamendella R."/>
        </authorList>
    </citation>
    <scope>NUCLEOTIDE SEQUENCE [LARGE SCALE GENOMIC DNA]</scope>
    <source>
        <strain evidence="2 3">DB-3</strain>
    </source>
</reference>
<dbReference type="EMBL" id="QGTZ01000008">
    <property type="protein sequence ID" value="PWW37881.1"/>
    <property type="molecule type" value="Genomic_DNA"/>
</dbReference>
<evidence type="ECO:0000256" key="1">
    <source>
        <dbReference type="SAM" id="Phobius"/>
    </source>
</evidence>
<feature type="transmembrane region" description="Helical" evidence="1">
    <location>
        <begin position="6"/>
        <end position="24"/>
    </location>
</feature>
<proteinExistence type="predicted"/>
<dbReference type="AlphaFoldDB" id="A0A855Y5H6"/>